<evidence type="ECO:0000313" key="1">
    <source>
        <dbReference type="Proteomes" id="UP000515153"/>
    </source>
</evidence>
<accession>A0A6P8BDZ8</accession>
<organism evidence="1 2">
    <name type="scientific">Pyricularia grisea</name>
    <name type="common">Crabgrass-specific blast fungus</name>
    <name type="synonym">Magnaporthe grisea</name>
    <dbReference type="NCBI Taxonomy" id="148305"/>
    <lineage>
        <taxon>Eukaryota</taxon>
        <taxon>Fungi</taxon>
        <taxon>Dikarya</taxon>
        <taxon>Ascomycota</taxon>
        <taxon>Pezizomycotina</taxon>
        <taxon>Sordariomycetes</taxon>
        <taxon>Sordariomycetidae</taxon>
        <taxon>Magnaporthales</taxon>
        <taxon>Pyriculariaceae</taxon>
        <taxon>Pyricularia</taxon>
    </lineage>
</organism>
<sequence>MLSPSTPLATLFESQNQAVRMAGKGNSAGSGPPLGPISQSVMRGLDLNWLDNRKSLVAVVAYCTR</sequence>
<keyword evidence="1" id="KW-1185">Reference proteome</keyword>
<dbReference type="RefSeq" id="XP_030985400.1">
    <property type="nucleotide sequence ID" value="XM_031123543.1"/>
</dbReference>
<name>A0A6P8BDZ8_PYRGI</name>
<dbReference type="GeneID" id="41958453"/>
<evidence type="ECO:0000313" key="2">
    <source>
        <dbReference type="RefSeq" id="XP_030985400.1"/>
    </source>
</evidence>
<proteinExistence type="predicted"/>
<reference evidence="2" key="3">
    <citation type="submission" date="2025-08" db="UniProtKB">
        <authorList>
            <consortium name="RefSeq"/>
        </authorList>
    </citation>
    <scope>IDENTIFICATION</scope>
    <source>
        <strain evidence="2">NI907</strain>
    </source>
</reference>
<dbReference type="AlphaFoldDB" id="A0A6P8BDZ8"/>
<reference evidence="2" key="2">
    <citation type="submission" date="2019-10" db="EMBL/GenBank/DDBJ databases">
        <authorList>
            <consortium name="NCBI Genome Project"/>
        </authorList>
    </citation>
    <scope>NUCLEOTIDE SEQUENCE</scope>
    <source>
        <strain evidence="2">NI907</strain>
    </source>
</reference>
<reference evidence="2" key="1">
    <citation type="journal article" date="2019" name="Mol. Biol. Evol.">
        <title>Blast fungal genomes show frequent chromosomal changes, gene gains and losses, and effector gene turnover.</title>
        <authorList>
            <person name="Gomez Luciano L.B."/>
            <person name="Jason Tsai I."/>
            <person name="Chuma I."/>
            <person name="Tosa Y."/>
            <person name="Chen Y.H."/>
            <person name="Li J.Y."/>
            <person name="Li M.Y."/>
            <person name="Jade Lu M.Y."/>
            <person name="Nakayashiki H."/>
            <person name="Li W.H."/>
        </authorList>
    </citation>
    <scope>NUCLEOTIDE SEQUENCE</scope>
    <source>
        <strain evidence="2">NI907</strain>
    </source>
</reference>
<protein>
    <submittedName>
        <fullName evidence="2">Uncharacterized protein</fullName>
    </submittedName>
</protein>
<dbReference type="Proteomes" id="UP000515153">
    <property type="component" value="Unplaced"/>
</dbReference>
<dbReference type="KEGG" id="pgri:PgNI_03489"/>
<gene>
    <name evidence="2" type="ORF">PgNI_03489</name>
</gene>